<organism evidence="4 5">
    <name type="scientific">Acer saccharum</name>
    <name type="common">Sugar maple</name>
    <dbReference type="NCBI Taxonomy" id="4024"/>
    <lineage>
        <taxon>Eukaryota</taxon>
        <taxon>Viridiplantae</taxon>
        <taxon>Streptophyta</taxon>
        <taxon>Embryophyta</taxon>
        <taxon>Tracheophyta</taxon>
        <taxon>Spermatophyta</taxon>
        <taxon>Magnoliopsida</taxon>
        <taxon>eudicotyledons</taxon>
        <taxon>Gunneridae</taxon>
        <taxon>Pentapetalae</taxon>
        <taxon>rosids</taxon>
        <taxon>malvids</taxon>
        <taxon>Sapindales</taxon>
        <taxon>Sapindaceae</taxon>
        <taxon>Hippocastanoideae</taxon>
        <taxon>Acereae</taxon>
        <taxon>Acer</taxon>
    </lineage>
</organism>
<proteinExistence type="predicted"/>
<keyword evidence="1" id="KW-0862">Zinc</keyword>
<protein>
    <recommendedName>
        <fullName evidence="3">CCHC-type domain-containing protein</fullName>
    </recommendedName>
</protein>
<evidence type="ECO:0000259" key="3">
    <source>
        <dbReference type="PROSITE" id="PS50158"/>
    </source>
</evidence>
<dbReference type="PANTHER" id="PTHR47592">
    <property type="entry name" value="PBF68 PROTEIN"/>
    <property type="match status" value="1"/>
</dbReference>
<keyword evidence="5" id="KW-1185">Reference proteome</keyword>
<sequence>MDIKLGDRVHALILLGSLPESCETIVVALSHSAPGGNLKLKMVKDGVLNEENRRKEQGFVTQSQALVTKNRGRSKSRTPRNRDNDDRSRGRSKSRKEISCFHCGKAGHKKFQCRKFKREQNNEKGEEKKKGIGHVATTADGDVCIFMEHDSVNLTCQNSHWVVDSGASYHVTSHRDYFSSYIGGQFGHVKMGNDVECKVVGMGDVWVNADVGCKLLLKNVRHVPDIRLNLISIGSFDDEGYSNHFSEGKWKLTKGSLVVAKGKKFSSLYMIYATPFRGEVNTVDDSSTELWHMRLGHLSENGMRILAKKQLLPGLKDQTIEDFDKPEKPKPVNDELIPVPIPPPPVHVDDMGDVQGDVQGDHFDANDAFLDPRDGVEADEQVGENPTEQHLETQLRRSTRERQPSTRYHWIRDVLEMKLLQIEKIHTDDNGSDMMTKALPKEKLAVCRDIAVFKIQVLEIPDNGRQQGLQTHEAEAKSTLSTEEGSGHYQHIEGEFRLENGGGLSSSSTTPGPQLQLPLFTTQMPSLSLENTHSLTHSLQLDTESAI</sequence>
<dbReference type="Proteomes" id="UP001168877">
    <property type="component" value="Unassembled WGS sequence"/>
</dbReference>
<dbReference type="AlphaFoldDB" id="A0AA39W6H2"/>
<name>A0AA39W6H2_ACESA</name>
<dbReference type="PANTHER" id="PTHR47592:SF31">
    <property type="entry name" value="ZINC FINGER, CCHC-TYPE-RELATED"/>
    <property type="match status" value="1"/>
</dbReference>
<dbReference type="GO" id="GO:0003676">
    <property type="term" value="F:nucleic acid binding"/>
    <property type="evidence" value="ECO:0007669"/>
    <property type="project" value="InterPro"/>
</dbReference>
<evidence type="ECO:0000256" key="1">
    <source>
        <dbReference type="PROSITE-ProRule" id="PRU00047"/>
    </source>
</evidence>
<dbReference type="GO" id="GO:0008270">
    <property type="term" value="F:zinc ion binding"/>
    <property type="evidence" value="ECO:0007669"/>
    <property type="project" value="UniProtKB-KW"/>
</dbReference>
<feature type="compositionally biased region" description="Basic residues" evidence="2">
    <location>
        <begin position="70"/>
        <end position="79"/>
    </location>
</feature>
<dbReference type="InterPro" id="IPR001878">
    <property type="entry name" value="Znf_CCHC"/>
</dbReference>
<reference evidence="4" key="1">
    <citation type="journal article" date="2022" name="Plant J.">
        <title>Strategies of tolerance reflected in two North American maple genomes.</title>
        <authorList>
            <person name="McEvoy S.L."/>
            <person name="Sezen U.U."/>
            <person name="Trouern-Trend A."/>
            <person name="McMahon S.M."/>
            <person name="Schaberg P.G."/>
            <person name="Yang J."/>
            <person name="Wegrzyn J.L."/>
            <person name="Swenson N.G."/>
        </authorList>
    </citation>
    <scope>NUCLEOTIDE SEQUENCE</scope>
    <source>
        <strain evidence="4">NS2018</strain>
    </source>
</reference>
<comment type="caution">
    <text evidence="4">The sequence shown here is derived from an EMBL/GenBank/DDBJ whole genome shotgun (WGS) entry which is preliminary data.</text>
</comment>
<feature type="region of interest" description="Disordered" evidence="2">
    <location>
        <begin position="53"/>
        <end position="93"/>
    </location>
</feature>
<dbReference type="Pfam" id="PF22936">
    <property type="entry name" value="Pol_BBD"/>
    <property type="match status" value="1"/>
</dbReference>
<gene>
    <name evidence="4" type="ORF">LWI29_016259</name>
</gene>
<dbReference type="SUPFAM" id="SSF57756">
    <property type="entry name" value="Retrovirus zinc finger-like domains"/>
    <property type="match status" value="1"/>
</dbReference>
<evidence type="ECO:0000313" key="4">
    <source>
        <dbReference type="EMBL" id="KAK0604498.1"/>
    </source>
</evidence>
<feature type="compositionally biased region" description="Basic and acidic residues" evidence="2">
    <location>
        <begin position="387"/>
        <end position="403"/>
    </location>
</feature>
<reference evidence="4" key="2">
    <citation type="submission" date="2023-06" db="EMBL/GenBank/DDBJ databases">
        <authorList>
            <person name="Swenson N.G."/>
            <person name="Wegrzyn J.L."/>
            <person name="Mcevoy S.L."/>
        </authorList>
    </citation>
    <scope>NUCLEOTIDE SEQUENCE</scope>
    <source>
        <strain evidence="4">NS2018</strain>
        <tissue evidence="4">Leaf</tissue>
    </source>
</reference>
<evidence type="ECO:0000313" key="5">
    <source>
        <dbReference type="Proteomes" id="UP001168877"/>
    </source>
</evidence>
<evidence type="ECO:0000256" key="2">
    <source>
        <dbReference type="SAM" id="MobiDB-lite"/>
    </source>
</evidence>
<feature type="compositionally biased region" description="Basic and acidic residues" evidence="2">
    <location>
        <begin position="80"/>
        <end position="93"/>
    </location>
</feature>
<dbReference type="InterPro" id="IPR054722">
    <property type="entry name" value="PolX-like_BBD"/>
</dbReference>
<dbReference type="InterPro" id="IPR036875">
    <property type="entry name" value="Znf_CCHC_sf"/>
</dbReference>
<feature type="region of interest" description="Disordered" evidence="2">
    <location>
        <begin position="378"/>
        <end position="403"/>
    </location>
</feature>
<feature type="domain" description="CCHC-type" evidence="3">
    <location>
        <begin position="100"/>
        <end position="115"/>
    </location>
</feature>
<accession>A0AA39W6H2</accession>
<dbReference type="EMBL" id="JAUESC010000002">
    <property type="protein sequence ID" value="KAK0604498.1"/>
    <property type="molecule type" value="Genomic_DNA"/>
</dbReference>
<keyword evidence="1" id="KW-0479">Metal-binding</keyword>
<dbReference type="PROSITE" id="PS50158">
    <property type="entry name" value="ZF_CCHC"/>
    <property type="match status" value="1"/>
</dbReference>
<keyword evidence="1" id="KW-0863">Zinc-finger</keyword>
<dbReference type="InterPro" id="IPR025724">
    <property type="entry name" value="GAG-pre-integrase_dom"/>
</dbReference>
<dbReference type="Pfam" id="PF13976">
    <property type="entry name" value="gag_pre-integrs"/>
    <property type="match status" value="1"/>
</dbReference>